<evidence type="ECO:0000313" key="14">
    <source>
        <dbReference type="EMBL" id="VDM87508.1"/>
    </source>
</evidence>
<protein>
    <recommendedName>
        <fullName evidence="3">N-acetylglucosamine-6-phosphate deacetylase</fullName>
        <ecNumber evidence="2">3.5.1.25</ecNumber>
    </recommendedName>
</protein>
<dbReference type="Gene3D" id="3.20.20.140">
    <property type="entry name" value="Metal-dependent hydrolases"/>
    <property type="match status" value="1"/>
</dbReference>
<feature type="binding site" evidence="11">
    <location>
        <position position="247"/>
    </location>
    <ligand>
        <name>substrate</name>
    </ligand>
</feature>
<evidence type="ECO:0000259" key="13">
    <source>
        <dbReference type="Pfam" id="PF01979"/>
    </source>
</evidence>
<comment type="similarity">
    <text evidence="1 9">Belongs to the metallo-dependent hydrolases superfamily. NagA family.</text>
</comment>
<keyword evidence="4 12" id="KW-0479">Metal-binding</keyword>
<evidence type="ECO:0000256" key="3">
    <source>
        <dbReference type="ARBA" id="ARBA00018029"/>
    </source>
</evidence>
<dbReference type="SUPFAM" id="SSF51338">
    <property type="entry name" value="Composite domain of metallo-dependent hydrolases"/>
    <property type="match status" value="1"/>
</dbReference>
<feature type="binding site" evidence="12">
    <location>
        <position position="125"/>
    </location>
    <ligand>
        <name>Zn(2+)</name>
        <dbReference type="ChEBI" id="CHEBI:29105"/>
    </ligand>
</feature>
<evidence type="ECO:0000256" key="2">
    <source>
        <dbReference type="ARBA" id="ARBA00011899"/>
    </source>
</evidence>
<dbReference type="CDD" id="cd00854">
    <property type="entry name" value="NagA"/>
    <property type="match status" value="1"/>
</dbReference>
<comment type="cofactor">
    <cofactor evidence="12">
        <name>a divalent metal cation</name>
        <dbReference type="ChEBI" id="CHEBI:60240"/>
    </cofactor>
    <text evidence="12">Binds 1 divalent metal cation per subunit.</text>
</comment>
<accession>A0A447GAL5</accession>
<dbReference type="KEGG" id="mbai:MB901379_01051"/>
<evidence type="ECO:0000256" key="8">
    <source>
        <dbReference type="ARBA" id="ARBA00060590"/>
    </source>
</evidence>
<dbReference type="PANTHER" id="PTHR11113:SF14">
    <property type="entry name" value="N-ACETYLGLUCOSAMINE-6-PHOSPHATE DEACETYLASE"/>
    <property type="match status" value="1"/>
</dbReference>
<dbReference type="EMBL" id="LR130759">
    <property type="protein sequence ID" value="VDM87508.1"/>
    <property type="molecule type" value="Genomic_DNA"/>
</dbReference>
<dbReference type="AlphaFoldDB" id="A0A447GAL5"/>
<dbReference type="GO" id="GO:0046872">
    <property type="term" value="F:metal ion binding"/>
    <property type="evidence" value="ECO:0007669"/>
    <property type="project" value="UniProtKB-KW"/>
</dbReference>
<reference evidence="15" key="1">
    <citation type="submission" date="2018-02" db="EMBL/GenBank/DDBJ databases">
        <authorList>
            <person name="Seth-Smith MB H."/>
            <person name="Seth-Smith H."/>
        </authorList>
    </citation>
    <scope>NUCLEOTIDE SEQUENCE [LARGE SCALE GENOMIC DNA]</scope>
</reference>
<name>A0A447GAL5_9MYCO</name>
<evidence type="ECO:0000256" key="11">
    <source>
        <dbReference type="PIRSR" id="PIRSR038994-2"/>
    </source>
</evidence>
<feature type="binding site" evidence="11">
    <location>
        <begin position="304"/>
        <end position="306"/>
    </location>
    <ligand>
        <name>substrate</name>
    </ligand>
</feature>
<dbReference type="Pfam" id="PF01979">
    <property type="entry name" value="Amidohydro_1"/>
    <property type="match status" value="1"/>
</dbReference>
<gene>
    <name evidence="14" type="primary">nagA</name>
    <name evidence="14" type="ORF">MB901379_01051</name>
</gene>
<keyword evidence="5 9" id="KW-0378">Hydrolase</keyword>
<dbReference type="OrthoDB" id="9776488at2"/>
<feature type="domain" description="Amidohydrolase-related" evidence="13">
    <location>
        <begin position="47"/>
        <end position="377"/>
    </location>
</feature>
<dbReference type="PIRSF" id="PIRSF038994">
    <property type="entry name" value="NagA"/>
    <property type="match status" value="1"/>
</dbReference>
<dbReference type="InterPro" id="IPR011059">
    <property type="entry name" value="Metal-dep_hydrolase_composite"/>
</dbReference>
<feature type="active site" description="Proton donor/acceptor" evidence="10">
    <location>
        <position position="270"/>
    </location>
</feature>
<keyword evidence="6 9" id="KW-0119">Carbohydrate metabolism</keyword>
<organism evidence="14 15">
    <name type="scientific">Mycobacterium basiliense</name>
    <dbReference type="NCBI Taxonomy" id="2094119"/>
    <lineage>
        <taxon>Bacteria</taxon>
        <taxon>Bacillati</taxon>
        <taxon>Actinomycetota</taxon>
        <taxon>Actinomycetes</taxon>
        <taxon>Mycobacteriales</taxon>
        <taxon>Mycobacteriaceae</taxon>
        <taxon>Mycobacterium</taxon>
    </lineage>
</organism>
<comment type="catalytic activity">
    <reaction evidence="7">
        <text>N-acetyl-D-glucosamine 6-phosphate + H2O = D-glucosamine 6-phosphate + acetate</text>
        <dbReference type="Rhea" id="RHEA:22936"/>
        <dbReference type="ChEBI" id="CHEBI:15377"/>
        <dbReference type="ChEBI" id="CHEBI:30089"/>
        <dbReference type="ChEBI" id="CHEBI:57513"/>
        <dbReference type="ChEBI" id="CHEBI:58725"/>
        <dbReference type="EC" id="3.5.1.25"/>
    </reaction>
</comment>
<evidence type="ECO:0000256" key="5">
    <source>
        <dbReference type="ARBA" id="ARBA00022801"/>
    </source>
</evidence>
<comment type="pathway">
    <text evidence="8">Amino-sugar metabolism; N-acetylneuraminate degradation; D-fructose 6-phosphate from N-acetylneuraminate: step 4/5.</text>
</comment>
<dbReference type="RefSeq" id="WP_158015643.1">
    <property type="nucleotide sequence ID" value="NZ_CBCSKE010000045.1"/>
</dbReference>
<dbReference type="GO" id="GO:0008448">
    <property type="term" value="F:N-acetylglucosamine-6-phosphate deacetylase activity"/>
    <property type="evidence" value="ECO:0007669"/>
    <property type="project" value="UniProtKB-EC"/>
</dbReference>
<dbReference type="InterPro" id="IPR032466">
    <property type="entry name" value="Metal_Hydrolase"/>
</dbReference>
<evidence type="ECO:0000313" key="15">
    <source>
        <dbReference type="Proteomes" id="UP000269998"/>
    </source>
</evidence>
<dbReference type="EC" id="3.5.1.25" evidence="2"/>
<dbReference type="GO" id="GO:0006046">
    <property type="term" value="P:N-acetylglucosamine catabolic process"/>
    <property type="evidence" value="ECO:0007669"/>
    <property type="project" value="TreeGrafter"/>
</dbReference>
<evidence type="ECO:0000256" key="10">
    <source>
        <dbReference type="PIRSR" id="PIRSR038994-1"/>
    </source>
</evidence>
<keyword evidence="15" id="KW-1185">Reference proteome</keyword>
<dbReference type="FunFam" id="3.20.20.140:FF:000004">
    <property type="entry name" value="N-acetylglucosamine-6-phosphate deacetylase"/>
    <property type="match status" value="1"/>
</dbReference>
<evidence type="ECO:0000256" key="12">
    <source>
        <dbReference type="PIRSR" id="PIRSR038994-3"/>
    </source>
</evidence>
<dbReference type="InterPro" id="IPR006680">
    <property type="entry name" value="Amidohydro-rel"/>
</dbReference>
<evidence type="ECO:0000256" key="1">
    <source>
        <dbReference type="ARBA" id="ARBA00010716"/>
    </source>
</evidence>
<feature type="binding site" evidence="11">
    <location>
        <position position="223"/>
    </location>
    <ligand>
        <name>substrate</name>
    </ligand>
</feature>
<dbReference type="InterPro" id="IPR003764">
    <property type="entry name" value="GlcNAc_6-P_deAcase"/>
</dbReference>
<dbReference type="Gene3D" id="2.30.40.10">
    <property type="entry name" value="Urease, subunit C, domain 1"/>
    <property type="match status" value="1"/>
</dbReference>
<feature type="binding site" evidence="12">
    <location>
        <position position="191"/>
    </location>
    <ligand>
        <name>Zn(2+)</name>
        <dbReference type="ChEBI" id="CHEBI:29105"/>
    </ligand>
</feature>
<feature type="binding site" evidence="12">
    <location>
        <position position="212"/>
    </location>
    <ligand>
        <name>Zn(2+)</name>
        <dbReference type="ChEBI" id="CHEBI:29105"/>
    </ligand>
</feature>
<evidence type="ECO:0000256" key="4">
    <source>
        <dbReference type="ARBA" id="ARBA00022723"/>
    </source>
</evidence>
<proteinExistence type="inferred from homology"/>
<dbReference type="NCBIfam" id="TIGR00221">
    <property type="entry name" value="nagA"/>
    <property type="match status" value="1"/>
</dbReference>
<dbReference type="SUPFAM" id="SSF51556">
    <property type="entry name" value="Metallo-dependent hydrolases"/>
    <property type="match status" value="1"/>
</dbReference>
<sequence length="382" mass="38950">MSLIRASAVAVNGQLYRPGWVQTAGRTIRGCGAGAPPAADFDFPDAIVVPGFVDMHCHGGGGTSFIDGTVDEIARAATFHLRHGTTTMLASLVTAAPAELLSAVATLSEAIRVGRPTTIAGIHLEGPWLSPARCGAHDPAQMRAPDPAEIDTLLAAADGTIRMVTLAPELPGSDDAIRRFADAGVVVAVGHTDATYEQTRGAIALGATVATHLFNAMPPVDHREPGPALALSQDPTVTLELIADRVHVHPAVLQAVIGTAGPSRVALVTDAIAATGCGAGTYRLGTVPIEVSSGVARVQGKATIAGSTATMDQLFRTVAESGCDADALAAAVQMTSATPAAALGLAQVGGLRPGLDANLVVLERDLQVCAVMANGEWHQSED</sequence>
<feature type="binding site" evidence="11">
    <location>
        <begin position="215"/>
        <end position="216"/>
    </location>
    <ligand>
        <name>substrate</name>
    </ligand>
</feature>
<dbReference type="PANTHER" id="PTHR11113">
    <property type="entry name" value="N-ACETYLGLUCOSAMINE-6-PHOSPHATE DEACETYLASE"/>
    <property type="match status" value="1"/>
</dbReference>
<evidence type="ECO:0000256" key="6">
    <source>
        <dbReference type="ARBA" id="ARBA00023277"/>
    </source>
</evidence>
<evidence type="ECO:0000256" key="9">
    <source>
        <dbReference type="PIRNR" id="PIRNR038994"/>
    </source>
</evidence>
<dbReference type="Proteomes" id="UP000269998">
    <property type="component" value="Chromosome"/>
</dbReference>
<feature type="binding site" evidence="11">
    <location>
        <position position="136"/>
    </location>
    <ligand>
        <name>substrate</name>
    </ligand>
</feature>
<evidence type="ECO:0000256" key="7">
    <source>
        <dbReference type="ARBA" id="ARBA00047647"/>
    </source>
</evidence>